<keyword evidence="2" id="KW-1185">Reference proteome</keyword>
<evidence type="ECO:0000313" key="1">
    <source>
        <dbReference type="EMBL" id="KAH6631633.1"/>
    </source>
</evidence>
<gene>
    <name evidence="1" type="ORF">F5144DRAFT_602434</name>
</gene>
<name>A0ACB7P6B3_9PEZI</name>
<proteinExistence type="predicted"/>
<accession>A0ACB7P6B3</accession>
<evidence type="ECO:0000313" key="2">
    <source>
        <dbReference type="Proteomes" id="UP000724584"/>
    </source>
</evidence>
<reference evidence="1 2" key="1">
    <citation type="journal article" date="2021" name="Nat. Commun.">
        <title>Genetic determinants of endophytism in the Arabidopsis root mycobiome.</title>
        <authorList>
            <person name="Mesny F."/>
            <person name="Miyauchi S."/>
            <person name="Thiergart T."/>
            <person name="Pickel B."/>
            <person name="Atanasova L."/>
            <person name="Karlsson M."/>
            <person name="Huettel B."/>
            <person name="Barry K.W."/>
            <person name="Haridas S."/>
            <person name="Chen C."/>
            <person name="Bauer D."/>
            <person name="Andreopoulos W."/>
            <person name="Pangilinan J."/>
            <person name="LaButti K."/>
            <person name="Riley R."/>
            <person name="Lipzen A."/>
            <person name="Clum A."/>
            <person name="Drula E."/>
            <person name="Henrissat B."/>
            <person name="Kohler A."/>
            <person name="Grigoriev I.V."/>
            <person name="Martin F.M."/>
            <person name="Hacquard S."/>
        </authorList>
    </citation>
    <scope>NUCLEOTIDE SEQUENCE [LARGE SCALE GENOMIC DNA]</scope>
    <source>
        <strain evidence="1 2">MPI-SDFR-AT-0079</strain>
    </source>
</reference>
<dbReference type="EMBL" id="JAGIZQ010000004">
    <property type="protein sequence ID" value="KAH6631633.1"/>
    <property type="molecule type" value="Genomic_DNA"/>
</dbReference>
<comment type="caution">
    <text evidence="1">The sequence shown here is derived from an EMBL/GenBank/DDBJ whole genome shotgun (WGS) entry which is preliminary data.</text>
</comment>
<dbReference type="Proteomes" id="UP000724584">
    <property type="component" value="Unassembled WGS sequence"/>
</dbReference>
<protein>
    <submittedName>
        <fullName evidence="1">Uncharacterized protein</fullName>
    </submittedName>
</protein>
<sequence>MRSSFTATWPLVLSMVYAFTITNGLPIPPLKGTTEPAAPALAAPSSPPPLLVSQDTGVAADLAWVFRAVLRKAGYAADVLRGSHGRYDGGDVNGDGGETLQGQLHRLRRRGEETGPSRREVVTDPGDGVAGPRDGIAEDLGRLLRKLVPFYPAVLTMPSVAIGVGLMLVSFVVMWCGFVCRDVLGRGKWLRWGAREGSSRLGGEEPVNWGLREKGEEFVDEKQGGYGEERYRDEKAGFDEERYRDEYVSLMFEDIEDIEGSEDVENSEGENEEQLTLGDEIASFRSAVDLVESMVAAAGERH</sequence>
<organism evidence="1 2">
    <name type="scientific">Chaetomium tenue</name>
    <dbReference type="NCBI Taxonomy" id="1854479"/>
    <lineage>
        <taxon>Eukaryota</taxon>
        <taxon>Fungi</taxon>
        <taxon>Dikarya</taxon>
        <taxon>Ascomycota</taxon>
        <taxon>Pezizomycotina</taxon>
        <taxon>Sordariomycetes</taxon>
        <taxon>Sordariomycetidae</taxon>
        <taxon>Sordariales</taxon>
        <taxon>Chaetomiaceae</taxon>
        <taxon>Chaetomium</taxon>
    </lineage>
</organism>